<feature type="region of interest" description="Disordered" evidence="1">
    <location>
        <begin position="207"/>
        <end position="247"/>
    </location>
</feature>
<dbReference type="OrthoDB" id="3546389at2759"/>
<dbReference type="Proteomes" id="UP000297299">
    <property type="component" value="Unassembled WGS sequence"/>
</dbReference>
<organism evidence="2 3">
    <name type="scientific">Botryotinia calthae</name>
    <dbReference type="NCBI Taxonomy" id="38488"/>
    <lineage>
        <taxon>Eukaryota</taxon>
        <taxon>Fungi</taxon>
        <taxon>Dikarya</taxon>
        <taxon>Ascomycota</taxon>
        <taxon>Pezizomycotina</taxon>
        <taxon>Leotiomycetes</taxon>
        <taxon>Helotiales</taxon>
        <taxon>Sclerotiniaceae</taxon>
        <taxon>Botryotinia</taxon>
    </lineage>
</organism>
<sequence length="399" mass="44829">MMSDSEIRRWKVAGLVDREMRMPYNRDGNNRKSHFLCIDGLTTPHKPLLMLSEQYIASHPTNRKELYDRPTRPQQMDAYGKLLEYGNEKPLSAYHRATIHLNSARCFLGCLDSRSDIEENLLMITEYHFKAAHYWATSVIDQRKLDITSEECVPFNDIITAANDVKDSLYARKLYMDTLDEDNMVGVIPSLSKPMLPLEIVEHNASEYNQSSDAPDSRSSEDVGDIGAQDGLDGSDTSTVQGPDGTINTLNSDFEEVAYEDTITKAKQNPTMRVELAPIDVDQLYNMTDVRMIHGFMYFLVHDKHGLSNLMNSYLDRMDAALELGEPDITMIRNALTVLNVGDDGNGLAVLPDSSPNTPSAPFSPIASALPTGTNLINTERESRKKRKIAEEDEEDDIL</sequence>
<comment type="caution">
    <text evidence="2">The sequence shown here is derived from an EMBL/GenBank/DDBJ whole genome shotgun (WGS) entry which is preliminary data.</text>
</comment>
<accession>A0A4Y8D142</accession>
<proteinExistence type="predicted"/>
<feature type="compositionally biased region" description="Polar residues" evidence="1">
    <location>
        <begin position="235"/>
        <end position="247"/>
    </location>
</feature>
<dbReference type="AlphaFoldDB" id="A0A4Y8D142"/>
<evidence type="ECO:0000313" key="3">
    <source>
        <dbReference type="Proteomes" id="UP000297299"/>
    </source>
</evidence>
<evidence type="ECO:0000313" key="2">
    <source>
        <dbReference type="EMBL" id="TEY57574.1"/>
    </source>
</evidence>
<gene>
    <name evidence="2" type="ORF">BOTCAL_0213g00170</name>
</gene>
<protein>
    <submittedName>
        <fullName evidence="2">Uncharacterized protein</fullName>
    </submittedName>
</protein>
<keyword evidence="3" id="KW-1185">Reference proteome</keyword>
<reference evidence="2 3" key="1">
    <citation type="submission" date="2017-11" db="EMBL/GenBank/DDBJ databases">
        <title>Comparative genomics of Botrytis spp.</title>
        <authorList>
            <person name="Valero-Jimenez C.A."/>
            <person name="Tapia P."/>
            <person name="Veloso J."/>
            <person name="Silva-Moreno E."/>
            <person name="Staats M."/>
            <person name="Valdes J.H."/>
            <person name="Van Kan J.A.L."/>
        </authorList>
    </citation>
    <scope>NUCLEOTIDE SEQUENCE [LARGE SCALE GENOMIC DNA]</scope>
    <source>
        <strain evidence="2 3">MUCL2830</strain>
    </source>
</reference>
<name>A0A4Y8D142_9HELO</name>
<evidence type="ECO:0000256" key="1">
    <source>
        <dbReference type="SAM" id="MobiDB-lite"/>
    </source>
</evidence>
<feature type="region of interest" description="Disordered" evidence="1">
    <location>
        <begin position="371"/>
        <end position="399"/>
    </location>
</feature>
<dbReference type="EMBL" id="PHWZ01000213">
    <property type="protein sequence ID" value="TEY57574.1"/>
    <property type="molecule type" value="Genomic_DNA"/>
</dbReference>